<evidence type="ECO:0000313" key="3">
    <source>
        <dbReference type="Proteomes" id="UP000515960"/>
    </source>
</evidence>
<protein>
    <recommendedName>
        <fullName evidence="1">YubB ferredoxin-like domain-containing protein</fullName>
    </recommendedName>
</protein>
<reference evidence="2 3" key="1">
    <citation type="submission" date="2020-08" db="EMBL/GenBank/DDBJ databases">
        <authorList>
            <person name="Liu C."/>
            <person name="Sun Q."/>
        </authorList>
    </citation>
    <scope>NUCLEOTIDE SEQUENCE [LARGE SCALE GENOMIC DNA]</scope>
    <source>
        <strain evidence="2 3">NSJ-62</strain>
    </source>
</reference>
<gene>
    <name evidence="2" type="ORF">H8790_03345</name>
</gene>
<organism evidence="2 3">
    <name type="scientific">Oscillibacter hominis</name>
    <dbReference type="NCBI Taxonomy" id="2763056"/>
    <lineage>
        <taxon>Bacteria</taxon>
        <taxon>Bacillati</taxon>
        <taxon>Bacillota</taxon>
        <taxon>Clostridia</taxon>
        <taxon>Eubacteriales</taxon>
        <taxon>Oscillospiraceae</taxon>
        <taxon>Oscillibacter</taxon>
    </lineage>
</organism>
<dbReference type="Pfam" id="PF18406">
    <property type="entry name" value="DUF1281_C"/>
    <property type="match status" value="1"/>
</dbReference>
<dbReference type="EMBL" id="CP060490">
    <property type="protein sequence ID" value="QNL45084.1"/>
    <property type="molecule type" value="Genomic_DNA"/>
</dbReference>
<name>A0A7G9B6A3_9FIRM</name>
<dbReference type="AlphaFoldDB" id="A0A7G9B6A3"/>
<dbReference type="RefSeq" id="WP_009258918.1">
    <property type="nucleotide sequence ID" value="NZ_CP060490.1"/>
</dbReference>
<feature type="domain" description="YubB ferredoxin-like" evidence="1">
    <location>
        <begin position="116"/>
        <end position="203"/>
    </location>
</feature>
<proteinExistence type="predicted"/>
<evidence type="ECO:0000313" key="2">
    <source>
        <dbReference type="EMBL" id="QNL45084.1"/>
    </source>
</evidence>
<keyword evidence="3" id="KW-1185">Reference proteome</keyword>
<sequence>MPNHITNLISFGDQPEQVAAFHQMLRDLRQKDGVYGSIDFNKLIPMPKALDIESGTRTTNGLDAYRRFITGDKAGAEAFQKEHPEEWALGKQAYENIQQYGSPTWYEWCNKNWGTKWNAYSCVELGKDDDTLEFFTAWSSVPTILEALSRKYPDQTISYCWADEDIGSNVGEAVYKNGEMIDANIPEPGSREAYELASDIMGIDLADFDLYLSADKSTYEYHEDPSKTKRTKDGPAR</sequence>
<dbReference type="Proteomes" id="UP000515960">
    <property type="component" value="Chromosome"/>
</dbReference>
<dbReference type="KEGG" id="ohi:H8790_03345"/>
<accession>A0A7G9B6A3</accession>
<dbReference type="InterPro" id="IPR041329">
    <property type="entry name" value="YubB_C"/>
</dbReference>
<evidence type="ECO:0000259" key="1">
    <source>
        <dbReference type="Pfam" id="PF18406"/>
    </source>
</evidence>